<accession>A0A9P6RG05</accession>
<feature type="compositionally biased region" description="Polar residues" evidence="1">
    <location>
        <begin position="303"/>
        <end position="323"/>
    </location>
</feature>
<feature type="compositionally biased region" description="Low complexity" evidence="1">
    <location>
        <begin position="171"/>
        <end position="184"/>
    </location>
</feature>
<gene>
    <name evidence="3" type="ORF">BGZ97_004754</name>
</gene>
<evidence type="ECO:0000313" key="4">
    <source>
        <dbReference type="Proteomes" id="UP000823405"/>
    </source>
</evidence>
<sequence length="720" mass="83065">MPPIRLVILVALAAQLIHGFVLNSPPLHTDENSQVQQHLHEHYHHQQQTSLSNPPSGASRKDVVLPSATVEDETPMSMISEAGMMHLAPPSPPLRSHLSSISLQPKLRFPYPKNAFPFHEFPGQSLETERLPDCSTDCGLDKKAVELQGHVCEQNRGKGCIEDILTLRNGEQQQQQSPQVQEGQEQVERATEEDDDEEEEDEEEENIDDYYFCGTQDVYEEEQGRRRAEGLPDLNDEDEDYDDEFEWVSEPQNLDENYDDADAMTATRDSPDYFYHYVNDNYPGRKPPPPKGGRTAATAGPVQDQNPTYNNSHQHQGRPSNQDSRTELDQIHFSTRIHGQGRQVNIEDKTLIRFQILDHRLVLPEDLESRDFYETLFQGFEDDNGYREDRREVEQRVGTKSFKPALQPQPMKVSSWYPASKTVKHKLWPLKDYLKEGGGDPEVLSTVWKRLSWSRLRNRLEIMIEDDGSGGTLVMIKTKDGTGTSLEGIKTGPPVPVPELWQKVIRDTVRSSCDTSKTGGWERQTHWDLYDKEWDPQEYEHERLSLFPRAGEDPSNDADGSFKEFSSPRCPMRLTYSRFRHYTTPRDDHWMSSEDREAEPWKIELNETASILPKDSEKKSRKGTKRDPQMKRCTFWPDDFPYLHNCPNFKMDLWRARCKGQKPSGGYLSLLPEWRVVTGWIVITDLETNELKEQHLVQVEVPEILKDGSLQGETFCHFTW</sequence>
<feature type="compositionally biased region" description="Acidic residues" evidence="1">
    <location>
        <begin position="234"/>
        <end position="243"/>
    </location>
</feature>
<feature type="region of interest" description="Disordered" evidence="1">
    <location>
        <begin position="279"/>
        <end position="326"/>
    </location>
</feature>
<dbReference type="OrthoDB" id="2445935at2759"/>
<protein>
    <submittedName>
        <fullName evidence="3">Uncharacterized protein</fullName>
    </submittedName>
</protein>
<dbReference type="EMBL" id="JAAAIN010000221">
    <property type="protein sequence ID" value="KAG0317879.1"/>
    <property type="molecule type" value="Genomic_DNA"/>
</dbReference>
<evidence type="ECO:0000313" key="3">
    <source>
        <dbReference type="EMBL" id="KAG0317879.1"/>
    </source>
</evidence>
<reference evidence="3" key="1">
    <citation type="journal article" date="2020" name="Fungal Divers.">
        <title>Resolving the Mortierellaceae phylogeny through synthesis of multi-gene phylogenetics and phylogenomics.</title>
        <authorList>
            <person name="Vandepol N."/>
            <person name="Liber J."/>
            <person name="Desiro A."/>
            <person name="Na H."/>
            <person name="Kennedy M."/>
            <person name="Barry K."/>
            <person name="Grigoriev I.V."/>
            <person name="Miller A.N."/>
            <person name="O'Donnell K."/>
            <person name="Stajich J.E."/>
            <person name="Bonito G."/>
        </authorList>
    </citation>
    <scope>NUCLEOTIDE SEQUENCE</scope>
    <source>
        <strain evidence="3">NVP60</strain>
    </source>
</reference>
<dbReference type="Proteomes" id="UP000823405">
    <property type="component" value="Unassembled WGS sequence"/>
</dbReference>
<dbReference type="AlphaFoldDB" id="A0A9P6RG05"/>
<evidence type="ECO:0000256" key="2">
    <source>
        <dbReference type="SAM" id="SignalP"/>
    </source>
</evidence>
<feature type="region of interest" description="Disordered" evidence="1">
    <location>
        <begin position="171"/>
        <end position="243"/>
    </location>
</feature>
<organism evidence="3 4">
    <name type="scientific">Linnemannia gamsii</name>
    <dbReference type="NCBI Taxonomy" id="64522"/>
    <lineage>
        <taxon>Eukaryota</taxon>
        <taxon>Fungi</taxon>
        <taxon>Fungi incertae sedis</taxon>
        <taxon>Mucoromycota</taxon>
        <taxon>Mortierellomycotina</taxon>
        <taxon>Mortierellomycetes</taxon>
        <taxon>Mortierellales</taxon>
        <taxon>Mortierellaceae</taxon>
        <taxon>Linnemannia</taxon>
    </lineage>
</organism>
<feature type="compositionally biased region" description="Low complexity" evidence="1">
    <location>
        <begin position="292"/>
        <end position="301"/>
    </location>
</feature>
<feature type="chain" id="PRO_5040247807" evidence="2">
    <location>
        <begin position="20"/>
        <end position="720"/>
    </location>
</feature>
<comment type="caution">
    <text evidence="3">The sequence shown here is derived from an EMBL/GenBank/DDBJ whole genome shotgun (WGS) entry which is preliminary data.</text>
</comment>
<name>A0A9P6RG05_9FUNG</name>
<feature type="region of interest" description="Disordered" evidence="1">
    <location>
        <begin position="28"/>
        <end position="62"/>
    </location>
</feature>
<feature type="compositionally biased region" description="Acidic residues" evidence="1">
    <location>
        <begin position="191"/>
        <end position="208"/>
    </location>
</feature>
<proteinExistence type="predicted"/>
<keyword evidence="2" id="KW-0732">Signal</keyword>
<feature type="signal peptide" evidence="2">
    <location>
        <begin position="1"/>
        <end position="19"/>
    </location>
</feature>
<evidence type="ECO:0000256" key="1">
    <source>
        <dbReference type="SAM" id="MobiDB-lite"/>
    </source>
</evidence>
<keyword evidence="4" id="KW-1185">Reference proteome</keyword>